<feature type="compositionally biased region" description="Basic and acidic residues" evidence="1">
    <location>
        <begin position="230"/>
        <end position="239"/>
    </location>
</feature>
<dbReference type="SMART" id="SM01373">
    <property type="entry name" value="MAGE"/>
    <property type="match status" value="1"/>
</dbReference>
<dbReference type="KEGG" id="sapo:SAPIO_CDS5135"/>
<accession>A0A084G6U4</accession>
<dbReference type="AlphaFoldDB" id="A0A084G6U4"/>
<comment type="caution">
    <text evidence="3">The sequence shown here is derived from an EMBL/GenBank/DDBJ whole genome shotgun (WGS) entry which is preliminary data.</text>
</comment>
<dbReference type="InterPro" id="IPR002190">
    <property type="entry name" value="MHD_dom"/>
</dbReference>
<feature type="domain" description="MAGE" evidence="2">
    <location>
        <begin position="57"/>
        <end position="204"/>
    </location>
</feature>
<dbReference type="OrthoDB" id="205198at2759"/>
<dbReference type="EMBL" id="JOWA01000097">
    <property type="protein sequence ID" value="KEZ43056.1"/>
    <property type="molecule type" value="Genomic_DNA"/>
</dbReference>
<dbReference type="GeneID" id="27724207"/>
<proteinExistence type="predicted"/>
<dbReference type="Pfam" id="PF01454">
    <property type="entry name" value="MAGE"/>
    <property type="match status" value="1"/>
</dbReference>
<dbReference type="HOGENOM" id="CLU_048908_0_0_1"/>
<gene>
    <name evidence="3" type="ORF">SAPIO_CDS5135</name>
</gene>
<dbReference type="OMA" id="EQTITWH"/>
<evidence type="ECO:0000313" key="4">
    <source>
        <dbReference type="Proteomes" id="UP000028545"/>
    </source>
</evidence>
<dbReference type="InterPro" id="IPR041899">
    <property type="entry name" value="MAGE_WH2"/>
</dbReference>
<sequence>MAPPRRRRQTEYDEEDTEQADVSIQPNRRGYDGDSAEDGDEDNHDEMDIDHRPGGGLEEQLATKEKLTLEEKRKAISANSQTKVAETWILVSTLPKPFQNPLIVTPSKAPTAEVEATYVGFYTMVIALIMLNGGEITEQKLKRYLNRLNADSKLGAEKTDDVLTKMEKSGYVAKRVENISADQDKNISWLVGPRGKQEVGPEGVAGMIREVFGGATPRLEKQLSASLGTKPREEPREAQQDGEDEEDNGEGNSRMAEEAPRRSGRRGTRNRYAEDD</sequence>
<evidence type="ECO:0000313" key="3">
    <source>
        <dbReference type="EMBL" id="KEZ43056.1"/>
    </source>
</evidence>
<dbReference type="VEuPathDB" id="FungiDB:SAPIO_CDS5135"/>
<keyword evidence="4" id="KW-1185">Reference proteome</keyword>
<feature type="compositionally biased region" description="Acidic residues" evidence="1">
    <location>
        <begin position="240"/>
        <end position="249"/>
    </location>
</feature>
<dbReference type="RefSeq" id="XP_016642855.1">
    <property type="nucleotide sequence ID" value="XM_016787524.1"/>
</dbReference>
<feature type="region of interest" description="Disordered" evidence="1">
    <location>
        <begin position="1"/>
        <end position="56"/>
    </location>
</feature>
<name>A0A084G6U4_PSEDA</name>
<feature type="region of interest" description="Disordered" evidence="1">
    <location>
        <begin position="218"/>
        <end position="276"/>
    </location>
</feature>
<protein>
    <recommendedName>
        <fullName evidence="2">MAGE domain-containing protein</fullName>
    </recommendedName>
</protein>
<dbReference type="Gene3D" id="1.10.10.1210">
    <property type="entry name" value="MAGE homology domain, winged helix WH2 motif"/>
    <property type="match status" value="1"/>
</dbReference>
<feature type="compositionally biased region" description="Acidic residues" evidence="1">
    <location>
        <begin position="34"/>
        <end position="48"/>
    </location>
</feature>
<organism evidence="3 4">
    <name type="scientific">Pseudallescheria apiosperma</name>
    <name type="common">Scedosporium apiospermum</name>
    <dbReference type="NCBI Taxonomy" id="563466"/>
    <lineage>
        <taxon>Eukaryota</taxon>
        <taxon>Fungi</taxon>
        <taxon>Dikarya</taxon>
        <taxon>Ascomycota</taxon>
        <taxon>Pezizomycotina</taxon>
        <taxon>Sordariomycetes</taxon>
        <taxon>Hypocreomycetidae</taxon>
        <taxon>Microascales</taxon>
        <taxon>Microascaceae</taxon>
        <taxon>Scedosporium</taxon>
    </lineage>
</organism>
<evidence type="ECO:0000256" key="1">
    <source>
        <dbReference type="SAM" id="MobiDB-lite"/>
    </source>
</evidence>
<dbReference type="Proteomes" id="UP000028545">
    <property type="component" value="Unassembled WGS sequence"/>
</dbReference>
<reference evidence="3 4" key="1">
    <citation type="journal article" date="2014" name="Genome Announc.">
        <title>Draft genome sequence of the pathogenic fungus Scedosporium apiospermum.</title>
        <authorList>
            <person name="Vandeputte P."/>
            <person name="Ghamrawi S."/>
            <person name="Rechenmann M."/>
            <person name="Iltis A."/>
            <person name="Giraud S."/>
            <person name="Fleury M."/>
            <person name="Thornton C."/>
            <person name="Delhaes L."/>
            <person name="Meyer W."/>
            <person name="Papon N."/>
            <person name="Bouchara J.P."/>
        </authorList>
    </citation>
    <scope>NUCLEOTIDE SEQUENCE [LARGE SCALE GENOMIC DNA]</scope>
    <source>
        <strain evidence="3 4">IHEM 14462</strain>
    </source>
</reference>
<evidence type="ECO:0000259" key="2">
    <source>
        <dbReference type="SMART" id="SM01373"/>
    </source>
</evidence>